<accession>A0A6V8MGA9</accession>
<keyword evidence="6" id="KW-0282">Flagellum</keyword>
<dbReference type="NCBIfam" id="TIGR03170">
    <property type="entry name" value="flgA_cterm"/>
    <property type="match status" value="1"/>
</dbReference>
<comment type="subcellular location">
    <subcellularLocation>
        <location evidence="1 4">Periplasm</location>
    </subcellularLocation>
</comment>
<organism evidence="6 7">
    <name type="scientific">Geomonas silvestris</name>
    <dbReference type="NCBI Taxonomy" id="2740184"/>
    <lineage>
        <taxon>Bacteria</taxon>
        <taxon>Pseudomonadati</taxon>
        <taxon>Thermodesulfobacteriota</taxon>
        <taxon>Desulfuromonadia</taxon>
        <taxon>Geobacterales</taxon>
        <taxon>Geobacteraceae</taxon>
        <taxon>Geomonas</taxon>
    </lineage>
</organism>
<dbReference type="Proteomes" id="UP000556026">
    <property type="component" value="Unassembled WGS sequence"/>
</dbReference>
<dbReference type="RefSeq" id="WP_183353879.1">
    <property type="nucleotide sequence ID" value="NZ_BLXX01000003.1"/>
</dbReference>
<keyword evidence="6" id="KW-0969">Cilium</keyword>
<keyword evidence="6" id="KW-0966">Cell projection</keyword>
<dbReference type="Gene3D" id="3.90.1210.10">
    <property type="entry name" value="Antifreeze-like/N-acetylneuraminic acid synthase C-terminal domain"/>
    <property type="match status" value="1"/>
</dbReference>
<comment type="similarity">
    <text evidence="4">Belongs to the FlgA family.</text>
</comment>
<reference evidence="7" key="1">
    <citation type="submission" date="2020-06" db="EMBL/GenBank/DDBJ databases">
        <title>Draft genomic sequence of Geomonas sp. Red330.</title>
        <authorList>
            <person name="Itoh H."/>
            <person name="Zhenxing X."/>
            <person name="Ushijima N."/>
            <person name="Masuda Y."/>
            <person name="Shiratori Y."/>
            <person name="Senoo K."/>
        </authorList>
    </citation>
    <scope>NUCLEOTIDE SEQUENCE [LARGE SCALE GENOMIC DNA]</scope>
    <source>
        <strain evidence="7">Red330</strain>
    </source>
</reference>
<dbReference type="InterPro" id="IPR039246">
    <property type="entry name" value="Flagellar_FlgA"/>
</dbReference>
<evidence type="ECO:0000256" key="2">
    <source>
        <dbReference type="ARBA" id="ARBA00022729"/>
    </source>
</evidence>
<dbReference type="CDD" id="cd11614">
    <property type="entry name" value="SAF_CpaB_FlgA_like"/>
    <property type="match status" value="1"/>
</dbReference>
<feature type="domain" description="AFP-like" evidence="5">
    <location>
        <begin position="124"/>
        <end position="186"/>
    </location>
</feature>
<keyword evidence="2 4" id="KW-0732">Signal</keyword>
<comment type="caution">
    <text evidence="6">The sequence shown here is derived from an EMBL/GenBank/DDBJ whole genome shotgun (WGS) entry which is preliminary data.</text>
</comment>
<dbReference type="InterPro" id="IPR017585">
    <property type="entry name" value="SAF_FlgA"/>
</dbReference>
<feature type="chain" id="PRO_5028523271" description="Flagella basal body P-ring formation protein FlgA" evidence="4">
    <location>
        <begin position="20"/>
        <end position="247"/>
    </location>
</feature>
<keyword evidence="4" id="KW-1005">Bacterial flagellum biogenesis</keyword>
<dbReference type="PANTHER" id="PTHR36307">
    <property type="entry name" value="FLAGELLA BASAL BODY P-RING FORMATION PROTEIN FLGA"/>
    <property type="match status" value="1"/>
</dbReference>
<keyword evidence="7" id="KW-1185">Reference proteome</keyword>
<evidence type="ECO:0000256" key="3">
    <source>
        <dbReference type="ARBA" id="ARBA00022764"/>
    </source>
</evidence>
<dbReference type="GO" id="GO:0044780">
    <property type="term" value="P:bacterial-type flagellum assembly"/>
    <property type="evidence" value="ECO:0007669"/>
    <property type="project" value="InterPro"/>
</dbReference>
<comment type="function">
    <text evidence="4">Involved in the assembly process of the P-ring formation. It may associate with FlgF on the rod constituting a structure essential for the P-ring assembly or may act as a modulator protein for the P-ring assembly.</text>
</comment>
<evidence type="ECO:0000313" key="6">
    <source>
        <dbReference type="EMBL" id="GFO59031.1"/>
    </source>
</evidence>
<dbReference type="PANTHER" id="PTHR36307:SF1">
    <property type="entry name" value="FLAGELLA BASAL BODY P-RING FORMATION PROTEIN FLGA"/>
    <property type="match status" value="1"/>
</dbReference>
<dbReference type="EMBL" id="BLXX01000003">
    <property type="protein sequence ID" value="GFO59031.1"/>
    <property type="molecule type" value="Genomic_DNA"/>
</dbReference>
<dbReference type="AlphaFoldDB" id="A0A6V8MGA9"/>
<dbReference type="InterPro" id="IPR041231">
    <property type="entry name" value="FlgA_N"/>
</dbReference>
<dbReference type="Gene3D" id="2.30.30.760">
    <property type="match status" value="1"/>
</dbReference>
<sequence length="247" mass="26114">MRALLAGLILLALALPAYAAPAAPAPAAAPAVAAGSVVTEEELRQVIREFLVKKTEHLSAQVVVKKIGVSGDLKLPAGKASFEVVAPNRWEGYGSTSLALIVRVDDQVKKNLTVQVEVEALAEMVVATRTLERGEVVSAADVALDRRDLAHVQGRFSRTPDEVVGLRVKSAIRANAPLRGDYLERVPVVKSGQLVTIVAENDVVRITATGRAKLSGAVGDTISVQNLSSQKEIAARVVDATTVKVDF</sequence>
<dbReference type="PROSITE" id="PS50844">
    <property type="entry name" value="AFP_LIKE"/>
    <property type="match status" value="1"/>
</dbReference>
<evidence type="ECO:0000313" key="7">
    <source>
        <dbReference type="Proteomes" id="UP000556026"/>
    </source>
</evidence>
<evidence type="ECO:0000256" key="1">
    <source>
        <dbReference type="ARBA" id="ARBA00004418"/>
    </source>
</evidence>
<gene>
    <name evidence="6" type="primary">flgA</name>
    <name evidence="6" type="ORF">GMST_13560</name>
</gene>
<protein>
    <recommendedName>
        <fullName evidence="4">Flagella basal body P-ring formation protein FlgA</fullName>
    </recommendedName>
</protein>
<proteinExistence type="inferred from homology"/>
<dbReference type="SMART" id="SM00858">
    <property type="entry name" value="SAF"/>
    <property type="match status" value="1"/>
</dbReference>
<dbReference type="GO" id="GO:0042597">
    <property type="term" value="C:periplasmic space"/>
    <property type="evidence" value="ECO:0007669"/>
    <property type="project" value="UniProtKB-SubCell"/>
</dbReference>
<evidence type="ECO:0000259" key="5">
    <source>
        <dbReference type="PROSITE" id="PS50844"/>
    </source>
</evidence>
<name>A0A6V8MGA9_9BACT</name>
<keyword evidence="3 4" id="KW-0574">Periplasm</keyword>
<dbReference type="InterPro" id="IPR013974">
    <property type="entry name" value="SAF"/>
</dbReference>
<feature type="signal peptide" evidence="4">
    <location>
        <begin position="1"/>
        <end position="19"/>
    </location>
</feature>
<evidence type="ECO:0000256" key="4">
    <source>
        <dbReference type="RuleBase" id="RU362063"/>
    </source>
</evidence>
<dbReference type="Pfam" id="PF13144">
    <property type="entry name" value="ChapFlgA"/>
    <property type="match status" value="1"/>
</dbReference>
<dbReference type="InterPro" id="IPR006190">
    <property type="entry name" value="SAF_AFP_Neu5Ac"/>
</dbReference>
<dbReference type="Pfam" id="PF17656">
    <property type="entry name" value="ChapFlgA_N"/>
    <property type="match status" value="1"/>
</dbReference>